<dbReference type="InterPro" id="IPR038056">
    <property type="entry name" value="YjbR-like_sf"/>
</dbReference>
<evidence type="ECO:0008006" key="3">
    <source>
        <dbReference type="Google" id="ProtNLM"/>
    </source>
</evidence>
<dbReference type="PANTHER" id="PTHR35145:SF1">
    <property type="entry name" value="CYTOPLASMIC PROTEIN"/>
    <property type="match status" value="1"/>
</dbReference>
<dbReference type="OrthoDB" id="9789813at2"/>
<accession>A0A290QFU0</accession>
<organism evidence="1 2">
    <name type="scientific">Nibricoccus aquaticus</name>
    <dbReference type="NCBI Taxonomy" id="2576891"/>
    <lineage>
        <taxon>Bacteria</taxon>
        <taxon>Pseudomonadati</taxon>
        <taxon>Verrucomicrobiota</taxon>
        <taxon>Opitutia</taxon>
        <taxon>Opitutales</taxon>
        <taxon>Opitutaceae</taxon>
        <taxon>Nibricoccus</taxon>
    </lineage>
</organism>
<dbReference type="AlphaFoldDB" id="A0A290QFU0"/>
<dbReference type="Pfam" id="PF04237">
    <property type="entry name" value="YjbR"/>
    <property type="match status" value="1"/>
</dbReference>
<dbReference type="InterPro" id="IPR007351">
    <property type="entry name" value="YjbR"/>
</dbReference>
<dbReference type="SUPFAM" id="SSF142906">
    <property type="entry name" value="YjbR-like"/>
    <property type="match status" value="1"/>
</dbReference>
<evidence type="ECO:0000313" key="2">
    <source>
        <dbReference type="Proteomes" id="UP000217265"/>
    </source>
</evidence>
<proteinExistence type="predicted"/>
<dbReference type="EMBL" id="CP023344">
    <property type="protein sequence ID" value="ATC65146.1"/>
    <property type="molecule type" value="Genomic_DNA"/>
</dbReference>
<keyword evidence="2" id="KW-1185">Reference proteome</keyword>
<dbReference type="PANTHER" id="PTHR35145">
    <property type="entry name" value="CYTOPLASMIC PROTEIN-RELATED"/>
    <property type="match status" value="1"/>
</dbReference>
<evidence type="ECO:0000313" key="1">
    <source>
        <dbReference type="EMBL" id="ATC65146.1"/>
    </source>
</evidence>
<gene>
    <name evidence="1" type="ORF">CMV30_14945</name>
</gene>
<name>A0A290QFU0_9BACT</name>
<dbReference type="InterPro" id="IPR058532">
    <property type="entry name" value="YjbR/MT2646/Rv2570-like"/>
</dbReference>
<dbReference type="Proteomes" id="UP000217265">
    <property type="component" value="Chromosome"/>
</dbReference>
<protein>
    <recommendedName>
        <fullName evidence="3">MmcQ-like protein</fullName>
    </recommendedName>
</protein>
<dbReference type="KEGG" id="vbh:CMV30_14945"/>
<dbReference type="Gene3D" id="3.90.1150.30">
    <property type="match status" value="1"/>
</dbReference>
<dbReference type="RefSeq" id="WP_096056777.1">
    <property type="nucleotide sequence ID" value="NZ_CP023344.1"/>
</dbReference>
<sequence>MRLPALRQFALSLPQTTWVKQWGECLVYKVAGKMFLIIALDGETIDGVVFKCTPEEFDDLTDIDGITQAPYCAKRHWVRVGDLAALSAAELERRIRRSYDLVVAKLPKKTRATLDVTKI</sequence>
<reference evidence="1 2" key="1">
    <citation type="submission" date="2017-09" db="EMBL/GenBank/DDBJ databases">
        <title>Complete genome sequence of Verrucomicrobial strain HZ-65, isolated from freshwater.</title>
        <authorList>
            <person name="Choi A."/>
        </authorList>
    </citation>
    <scope>NUCLEOTIDE SEQUENCE [LARGE SCALE GENOMIC DNA]</scope>
    <source>
        <strain evidence="1 2">HZ-65</strain>
    </source>
</reference>